<reference evidence="2 3" key="1">
    <citation type="submission" date="2019-04" db="EMBL/GenBank/DDBJ databases">
        <title>Taxonomy of novel Haliea sp. from mangrove soil of West Coast of India.</title>
        <authorList>
            <person name="Verma A."/>
            <person name="Kumar P."/>
            <person name="Krishnamurthi S."/>
        </authorList>
    </citation>
    <scope>NUCLEOTIDE SEQUENCE [LARGE SCALE GENOMIC DNA]</scope>
    <source>
        <strain evidence="2 3">SAOS-164</strain>
    </source>
</reference>
<dbReference type="Gene3D" id="3.40.50.10420">
    <property type="entry name" value="NagB/RpiA/CoA transferase-like"/>
    <property type="match status" value="1"/>
</dbReference>
<protein>
    <recommendedName>
        <fullName evidence="1">LUD domain-containing protein</fullName>
    </recommendedName>
</protein>
<evidence type="ECO:0000259" key="1">
    <source>
        <dbReference type="Pfam" id="PF02589"/>
    </source>
</evidence>
<dbReference type="PANTHER" id="PTHR43682:SF1">
    <property type="entry name" value="LACTATE UTILIZATION PROTEIN C"/>
    <property type="match status" value="1"/>
</dbReference>
<comment type="caution">
    <text evidence="2">The sequence shown here is derived from an EMBL/GenBank/DDBJ whole genome shotgun (WGS) entry which is preliminary data.</text>
</comment>
<dbReference type="InterPro" id="IPR024185">
    <property type="entry name" value="FTHF_cligase-like_sf"/>
</dbReference>
<dbReference type="EMBL" id="SRLE01000007">
    <property type="protein sequence ID" value="TGD73437.1"/>
    <property type="molecule type" value="Genomic_DNA"/>
</dbReference>
<gene>
    <name evidence="2" type="ORF">E4634_10405</name>
</gene>
<dbReference type="Pfam" id="PF02589">
    <property type="entry name" value="LUD_dom"/>
    <property type="match status" value="1"/>
</dbReference>
<proteinExistence type="predicted"/>
<dbReference type="AlphaFoldDB" id="A0A4Z0M1X6"/>
<dbReference type="PANTHER" id="PTHR43682">
    <property type="entry name" value="LACTATE UTILIZATION PROTEIN C"/>
    <property type="match status" value="1"/>
</dbReference>
<organism evidence="2 3">
    <name type="scientific">Mangrovimicrobium sediminis</name>
    <dbReference type="NCBI Taxonomy" id="2562682"/>
    <lineage>
        <taxon>Bacteria</taxon>
        <taxon>Pseudomonadati</taxon>
        <taxon>Pseudomonadota</taxon>
        <taxon>Gammaproteobacteria</taxon>
        <taxon>Cellvibrionales</taxon>
        <taxon>Halieaceae</taxon>
        <taxon>Mangrovimicrobium</taxon>
    </lineage>
</organism>
<name>A0A4Z0M1X6_9GAMM</name>
<accession>A0A4Z0M1X6</accession>
<feature type="domain" description="LUD" evidence="1">
    <location>
        <begin position="117"/>
        <end position="213"/>
    </location>
</feature>
<dbReference type="RefSeq" id="WP_135443597.1">
    <property type="nucleotide sequence ID" value="NZ_SRLE01000007.1"/>
</dbReference>
<dbReference type="InterPro" id="IPR003741">
    <property type="entry name" value="LUD_dom"/>
</dbReference>
<dbReference type="SUPFAM" id="SSF100950">
    <property type="entry name" value="NagB/RpiA/CoA transferase-like"/>
    <property type="match status" value="1"/>
</dbReference>
<dbReference type="Proteomes" id="UP000298050">
    <property type="component" value="Unassembled WGS sequence"/>
</dbReference>
<dbReference type="InterPro" id="IPR037171">
    <property type="entry name" value="NagB/RpiA_transferase-like"/>
</dbReference>
<keyword evidence="3" id="KW-1185">Reference proteome</keyword>
<evidence type="ECO:0000313" key="3">
    <source>
        <dbReference type="Proteomes" id="UP000298050"/>
    </source>
</evidence>
<sequence>MSDDSRRRILARIRGIGGGRDAASIERELAALGAAPGAPAPDEDPVTSFMCNVLRNHGSVDIAADRRAAVEAVGRYLYRELRSHRLVAGNDPHLAAMPWRDGGVLPRFGTLENGEQAALSYAPWGIAETGATVLVTGRYSPSSNHLLPVHHLVLVESANILPDLEAFWQRSELPRGKRPRGISFVAGPSSTGDIEAKLVYGAHGPQAWHVIVMGEVAPDALQRANELAGRAAQSIPQDA</sequence>
<evidence type="ECO:0000313" key="2">
    <source>
        <dbReference type="EMBL" id="TGD73437.1"/>
    </source>
</evidence>
<dbReference type="OrthoDB" id="9794157at2"/>